<dbReference type="EMBL" id="JARK01001573">
    <property type="protein sequence ID" value="EYB89063.1"/>
    <property type="molecule type" value="Genomic_DNA"/>
</dbReference>
<accession>A0A016SEG9</accession>
<gene>
    <name evidence="1" type="primary">Acey_s0237.g3261</name>
    <name evidence="1" type="ORF">Y032_0237g3261</name>
</gene>
<dbReference type="OrthoDB" id="6775769at2759"/>
<name>A0A016SEG9_9BILA</name>
<dbReference type="AlphaFoldDB" id="A0A016SEG9"/>
<evidence type="ECO:0000313" key="1">
    <source>
        <dbReference type="EMBL" id="EYB89063.1"/>
    </source>
</evidence>
<keyword evidence="2" id="KW-1185">Reference proteome</keyword>
<organism evidence="1 2">
    <name type="scientific">Ancylostoma ceylanicum</name>
    <dbReference type="NCBI Taxonomy" id="53326"/>
    <lineage>
        <taxon>Eukaryota</taxon>
        <taxon>Metazoa</taxon>
        <taxon>Ecdysozoa</taxon>
        <taxon>Nematoda</taxon>
        <taxon>Chromadorea</taxon>
        <taxon>Rhabditida</taxon>
        <taxon>Rhabditina</taxon>
        <taxon>Rhabditomorpha</taxon>
        <taxon>Strongyloidea</taxon>
        <taxon>Ancylostomatidae</taxon>
        <taxon>Ancylostomatinae</taxon>
        <taxon>Ancylostoma</taxon>
    </lineage>
</organism>
<sequence>MLRIEEKKVTAALAKMKNGKPPGPDNLPPEIWKIAEGAGTLWLPSVSNEMIAEWKLPNSWTTNTTVPIYRFGRVRRYGKLCSVPIILCSLSYDEDLRTDSGCLTPQHHWSSMNQYGLVKNCSTTDDLHVVRLLTEKRRKKEKTLHLALLDLDEAFDGS</sequence>
<dbReference type="Proteomes" id="UP000024635">
    <property type="component" value="Unassembled WGS sequence"/>
</dbReference>
<evidence type="ECO:0000313" key="2">
    <source>
        <dbReference type="Proteomes" id="UP000024635"/>
    </source>
</evidence>
<dbReference type="PANTHER" id="PTHR19446">
    <property type="entry name" value="REVERSE TRANSCRIPTASES"/>
    <property type="match status" value="1"/>
</dbReference>
<evidence type="ECO:0008006" key="3">
    <source>
        <dbReference type="Google" id="ProtNLM"/>
    </source>
</evidence>
<protein>
    <recommendedName>
        <fullName evidence="3">Reverse transcriptase domain-containing protein</fullName>
    </recommendedName>
</protein>
<reference evidence="2" key="1">
    <citation type="journal article" date="2015" name="Nat. Genet.">
        <title>The genome and transcriptome of the zoonotic hookworm Ancylostoma ceylanicum identify infection-specific gene families.</title>
        <authorList>
            <person name="Schwarz E.M."/>
            <person name="Hu Y."/>
            <person name="Antoshechkin I."/>
            <person name="Miller M.M."/>
            <person name="Sternberg P.W."/>
            <person name="Aroian R.V."/>
        </authorList>
    </citation>
    <scope>NUCLEOTIDE SEQUENCE</scope>
    <source>
        <strain evidence="2">HY135</strain>
    </source>
</reference>
<comment type="caution">
    <text evidence="1">The sequence shown here is derived from an EMBL/GenBank/DDBJ whole genome shotgun (WGS) entry which is preliminary data.</text>
</comment>
<proteinExistence type="predicted"/>